<gene>
    <name evidence="2" type="ORF">SPARVUS_LOCUS5827373</name>
</gene>
<protein>
    <submittedName>
        <fullName evidence="2">Uncharacterized protein</fullName>
    </submittedName>
</protein>
<feature type="compositionally biased region" description="Polar residues" evidence="1">
    <location>
        <begin position="49"/>
        <end position="61"/>
    </location>
</feature>
<evidence type="ECO:0000313" key="3">
    <source>
        <dbReference type="Proteomes" id="UP001162483"/>
    </source>
</evidence>
<keyword evidence="3" id="KW-1185">Reference proteome</keyword>
<dbReference type="Proteomes" id="UP001162483">
    <property type="component" value="Unassembled WGS sequence"/>
</dbReference>
<name>A0ABN9CUP1_9NEOB</name>
<evidence type="ECO:0000256" key="1">
    <source>
        <dbReference type="SAM" id="MobiDB-lite"/>
    </source>
</evidence>
<reference evidence="2" key="1">
    <citation type="submission" date="2023-05" db="EMBL/GenBank/DDBJ databases">
        <authorList>
            <person name="Stuckert A."/>
        </authorList>
    </citation>
    <scope>NUCLEOTIDE SEQUENCE</scope>
</reference>
<sequence length="78" mass="8470">VQRSLHSNVPSPTVPSISAPEELTLYCPLTSHQSLYRGAYALMSPPPQSHQSLYQRSLHSNVPSPTVTSVSAPEELTL</sequence>
<evidence type="ECO:0000313" key="2">
    <source>
        <dbReference type="EMBL" id="CAI9563922.1"/>
    </source>
</evidence>
<feature type="compositionally biased region" description="Low complexity" evidence="1">
    <location>
        <begin position="62"/>
        <end position="71"/>
    </location>
</feature>
<comment type="caution">
    <text evidence="2">The sequence shown here is derived from an EMBL/GenBank/DDBJ whole genome shotgun (WGS) entry which is preliminary data.</text>
</comment>
<proteinExistence type="predicted"/>
<feature type="region of interest" description="Disordered" evidence="1">
    <location>
        <begin position="46"/>
        <end position="78"/>
    </location>
</feature>
<organism evidence="2 3">
    <name type="scientific">Staurois parvus</name>
    <dbReference type="NCBI Taxonomy" id="386267"/>
    <lineage>
        <taxon>Eukaryota</taxon>
        <taxon>Metazoa</taxon>
        <taxon>Chordata</taxon>
        <taxon>Craniata</taxon>
        <taxon>Vertebrata</taxon>
        <taxon>Euteleostomi</taxon>
        <taxon>Amphibia</taxon>
        <taxon>Batrachia</taxon>
        <taxon>Anura</taxon>
        <taxon>Neobatrachia</taxon>
        <taxon>Ranoidea</taxon>
        <taxon>Ranidae</taxon>
        <taxon>Staurois</taxon>
    </lineage>
</organism>
<accession>A0ABN9CUP1</accession>
<feature type="non-terminal residue" evidence="2">
    <location>
        <position position="1"/>
    </location>
</feature>
<dbReference type="EMBL" id="CATNWA010012688">
    <property type="protein sequence ID" value="CAI9563922.1"/>
    <property type="molecule type" value="Genomic_DNA"/>
</dbReference>